<dbReference type="CDD" id="cd06678">
    <property type="entry name" value="PDZ2_LNX1_2-like"/>
    <property type="match status" value="1"/>
</dbReference>
<feature type="domain" description="PDZ" evidence="9">
    <location>
        <begin position="456"/>
        <end position="542"/>
    </location>
</feature>
<reference evidence="11" key="1">
    <citation type="journal article" date="2013" name="Nat. Genet.">
        <title>The draft genomes of soft-shell turtle and green sea turtle yield insights into the development and evolution of the turtle-specific body plan.</title>
        <authorList>
            <person name="Wang Z."/>
            <person name="Pascual-Anaya J."/>
            <person name="Zadissa A."/>
            <person name="Li W."/>
            <person name="Niimura Y."/>
            <person name="Huang Z."/>
            <person name="Li C."/>
            <person name="White S."/>
            <person name="Xiong Z."/>
            <person name="Fang D."/>
            <person name="Wang B."/>
            <person name="Ming Y."/>
            <person name="Chen Y."/>
            <person name="Zheng Y."/>
            <person name="Kuraku S."/>
            <person name="Pignatelli M."/>
            <person name="Herrero J."/>
            <person name="Beal K."/>
            <person name="Nozawa M."/>
            <person name="Li Q."/>
            <person name="Wang J."/>
            <person name="Zhang H."/>
            <person name="Yu L."/>
            <person name="Shigenobu S."/>
            <person name="Wang J."/>
            <person name="Liu J."/>
            <person name="Flicek P."/>
            <person name="Searle S."/>
            <person name="Wang J."/>
            <person name="Kuratani S."/>
            <person name="Yin Y."/>
            <person name="Aken B."/>
            <person name="Zhang G."/>
            <person name="Irie N."/>
        </authorList>
    </citation>
    <scope>NUCLEOTIDE SEQUENCE [LARGE SCALE GENOMIC DNA]</scope>
</reference>
<dbReference type="Pfam" id="PF00595">
    <property type="entry name" value="PDZ"/>
    <property type="match status" value="4"/>
</dbReference>
<dbReference type="SUPFAM" id="SSF50156">
    <property type="entry name" value="PDZ domain-like"/>
    <property type="match status" value="4"/>
</dbReference>
<dbReference type="CDD" id="cd06677">
    <property type="entry name" value="PDZ1_LNX1_2-like"/>
    <property type="match status" value="1"/>
</dbReference>
<dbReference type="GO" id="GO:0004842">
    <property type="term" value="F:ubiquitin-protein transferase activity"/>
    <property type="evidence" value="ECO:0007669"/>
    <property type="project" value="TreeGrafter"/>
</dbReference>
<feature type="region of interest" description="Disordered" evidence="8">
    <location>
        <begin position="139"/>
        <end position="171"/>
    </location>
</feature>
<evidence type="ECO:0000313" key="10">
    <source>
        <dbReference type="EMBL" id="EMP37585.1"/>
    </source>
</evidence>
<dbReference type="eggNOG" id="KOG3528">
    <property type="taxonomic scope" value="Eukaryota"/>
</dbReference>
<dbReference type="InterPro" id="IPR051342">
    <property type="entry name" value="PDZ_scaffold"/>
</dbReference>
<evidence type="ECO:0000256" key="2">
    <source>
        <dbReference type="ARBA" id="ARBA00022737"/>
    </source>
</evidence>
<keyword evidence="4" id="KW-0862">Zinc</keyword>
<protein>
    <recommendedName>
        <fullName evidence="6">Ligand of Numb protein X 2</fullName>
    </recommendedName>
    <alternativeName>
        <fullName evidence="7">Numb-binding protein 2</fullName>
    </alternativeName>
</protein>
<dbReference type="InterPro" id="IPR036034">
    <property type="entry name" value="PDZ_sf"/>
</dbReference>
<name>M7BPE3_CHEMY</name>
<dbReference type="PROSITE" id="PS50106">
    <property type="entry name" value="PDZ"/>
    <property type="match status" value="4"/>
</dbReference>
<accession>M7BPE3</accession>
<dbReference type="GO" id="GO:0030165">
    <property type="term" value="F:PDZ domain binding"/>
    <property type="evidence" value="ECO:0007669"/>
    <property type="project" value="UniProtKB-ARBA"/>
</dbReference>
<evidence type="ECO:0000256" key="7">
    <source>
        <dbReference type="ARBA" id="ARBA00078999"/>
    </source>
</evidence>
<evidence type="ECO:0000256" key="6">
    <source>
        <dbReference type="ARBA" id="ARBA00072586"/>
    </source>
</evidence>
<feature type="domain" description="PDZ" evidence="9">
    <location>
        <begin position="588"/>
        <end position="670"/>
    </location>
</feature>
<dbReference type="FunFam" id="2.30.42.10:FF:000120">
    <property type="entry name" value="Ligand of numb-protein X 2"/>
    <property type="match status" value="1"/>
</dbReference>
<dbReference type="InterPro" id="IPR001478">
    <property type="entry name" value="PDZ"/>
</dbReference>
<dbReference type="AlphaFoldDB" id="M7BPE3"/>
<dbReference type="CDD" id="cd06679">
    <property type="entry name" value="PDZ3_LNX1_2-like"/>
    <property type="match status" value="1"/>
</dbReference>
<dbReference type="Gene3D" id="2.30.42.10">
    <property type="match status" value="4"/>
</dbReference>
<dbReference type="GO" id="GO:0008270">
    <property type="term" value="F:zinc ion binding"/>
    <property type="evidence" value="ECO:0007669"/>
    <property type="project" value="UniProtKB-KW"/>
</dbReference>
<gene>
    <name evidence="10" type="ORF">UY3_05215</name>
</gene>
<proteinExistence type="predicted"/>
<feature type="compositionally biased region" description="Low complexity" evidence="8">
    <location>
        <begin position="21"/>
        <end position="30"/>
    </location>
</feature>
<dbReference type="GO" id="GO:0007399">
    <property type="term" value="P:nervous system development"/>
    <property type="evidence" value="ECO:0007669"/>
    <property type="project" value="UniProtKB-ARBA"/>
</dbReference>
<evidence type="ECO:0000256" key="5">
    <source>
        <dbReference type="ARBA" id="ARBA00064000"/>
    </source>
</evidence>
<feature type="region of interest" description="Disordered" evidence="8">
    <location>
        <begin position="1"/>
        <end position="30"/>
    </location>
</feature>
<dbReference type="FunFam" id="2.30.42.10:FF:000081">
    <property type="entry name" value="Ligand of Numb protein X 2"/>
    <property type="match status" value="1"/>
</dbReference>
<dbReference type="SMART" id="SM00228">
    <property type="entry name" value="PDZ"/>
    <property type="match status" value="4"/>
</dbReference>
<sequence length="678" mass="73655">MAALPSELGGQRAAAADQEPSSEGRATASSSSTEVRMAWYGIATLPSALLPSELGFGQQPPLSSHPALKTVQNMLTTFSLEVHCRHVISSFSIGNNNVCSSFPSYCAVCQEVMQRCELEAHLKNRCPGASHRRVVLEKRKSSKLQTEAENENGPSVIDHPGTLSPDTDHAGPGPVPVDQNFTPTTLPAWTDEPGLDNPAFEESTVADATHQPPTLPEGEITTIEIHRSNPYIELGISIVGGNETPLINIVIQEVYRDGIIARDGRLLAGDQILQVNNFDISNVSHNHARAVLSQPCMVLHLTVLRERRFGSRTHNHADSTSLREDGFQVMLHKRDSSEQLGIKLVRRTDEPGVFILDLLEGGLAAQDGRLCSNDRVLAINGHDLKHGTPELAAQIIQASGERVNLTISRPVKSQTVAILREAGTHNSSQHQAQQLFYSRHSSHKILSQCVTCQEKHITVKKEPHESLGMTVAGGRGSKSGELPIFVTSVQPHGCLARDGRIKRGDVLLNINGIDLTNLSHSEAVAMLKASATSSVVALKTLEVQIAEEQTQSNEEQPSTISENEYDASWSPSWVMWLGLPSGLHSCHDVVLRRSNLGSWGFSIVGGYEENHTNQPFFIKTIVLGTPAYFDGRLKCGDMIVAVNGLSTVGMSHSSLVPMLKEQRNKVTLTVVCWPGSLI</sequence>
<keyword evidence="1" id="KW-0479">Metal-binding</keyword>
<evidence type="ECO:0000313" key="11">
    <source>
        <dbReference type="Proteomes" id="UP000031443"/>
    </source>
</evidence>
<dbReference type="FunFam" id="2.30.42.10:FF:000164">
    <property type="entry name" value="Ligand of numb-protein X 2"/>
    <property type="match status" value="1"/>
</dbReference>
<dbReference type="EMBL" id="KB521694">
    <property type="protein sequence ID" value="EMP37585.1"/>
    <property type="molecule type" value="Genomic_DNA"/>
</dbReference>
<keyword evidence="2" id="KW-0677">Repeat</keyword>
<feature type="domain" description="PDZ" evidence="9">
    <location>
        <begin position="222"/>
        <end position="307"/>
    </location>
</feature>
<keyword evidence="11" id="KW-1185">Reference proteome</keyword>
<evidence type="ECO:0000256" key="4">
    <source>
        <dbReference type="ARBA" id="ARBA00022833"/>
    </source>
</evidence>
<keyword evidence="3" id="KW-0863">Zinc-finger</keyword>
<dbReference type="PANTHER" id="PTHR19964:SF33">
    <property type="entry name" value="LIGAND OF NUMB PROTEIN X 2"/>
    <property type="match status" value="1"/>
</dbReference>
<evidence type="ECO:0000256" key="3">
    <source>
        <dbReference type="ARBA" id="ARBA00022771"/>
    </source>
</evidence>
<evidence type="ECO:0000259" key="9">
    <source>
        <dbReference type="PROSITE" id="PS50106"/>
    </source>
</evidence>
<evidence type="ECO:0000256" key="1">
    <source>
        <dbReference type="ARBA" id="ARBA00022723"/>
    </source>
</evidence>
<dbReference type="FunFam" id="2.30.42.10:FF:000194">
    <property type="entry name" value="ligand of Numb protein X 2"/>
    <property type="match status" value="1"/>
</dbReference>
<dbReference type="Proteomes" id="UP000031443">
    <property type="component" value="Unassembled WGS sequence"/>
</dbReference>
<dbReference type="STRING" id="8469.M7BPE3"/>
<evidence type="ECO:0000256" key="8">
    <source>
        <dbReference type="SAM" id="MobiDB-lite"/>
    </source>
</evidence>
<organism evidence="10 11">
    <name type="scientific">Chelonia mydas</name>
    <name type="common">Green sea-turtle</name>
    <name type="synonym">Chelonia agassizi</name>
    <dbReference type="NCBI Taxonomy" id="8469"/>
    <lineage>
        <taxon>Eukaryota</taxon>
        <taxon>Metazoa</taxon>
        <taxon>Chordata</taxon>
        <taxon>Craniata</taxon>
        <taxon>Vertebrata</taxon>
        <taxon>Euteleostomi</taxon>
        <taxon>Archelosauria</taxon>
        <taxon>Testudinata</taxon>
        <taxon>Testudines</taxon>
        <taxon>Cryptodira</taxon>
        <taxon>Durocryptodira</taxon>
        <taxon>Americhelydia</taxon>
        <taxon>Chelonioidea</taxon>
        <taxon>Cheloniidae</taxon>
        <taxon>Chelonia</taxon>
    </lineage>
</organism>
<dbReference type="CDD" id="cd06680">
    <property type="entry name" value="PDZ4_LNX1_2-like"/>
    <property type="match status" value="1"/>
</dbReference>
<dbReference type="PANTHER" id="PTHR19964">
    <property type="entry name" value="MULTIPLE PDZ DOMAIN PROTEIN"/>
    <property type="match status" value="1"/>
</dbReference>
<comment type="subunit">
    <text evidence="5">Interacts with the phosphotyrosine interaction domain of NUMB.</text>
</comment>
<feature type="domain" description="PDZ" evidence="9">
    <location>
        <begin position="328"/>
        <end position="411"/>
    </location>
</feature>
<dbReference type="GO" id="GO:0042802">
    <property type="term" value="F:identical protein binding"/>
    <property type="evidence" value="ECO:0007669"/>
    <property type="project" value="UniProtKB-ARBA"/>
</dbReference>